<feature type="signal peptide" evidence="2">
    <location>
        <begin position="1"/>
        <end position="16"/>
    </location>
</feature>
<evidence type="ECO:0000259" key="3">
    <source>
        <dbReference type="PROSITE" id="PS00028"/>
    </source>
</evidence>
<feature type="region of interest" description="Disordered" evidence="1">
    <location>
        <begin position="636"/>
        <end position="656"/>
    </location>
</feature>
<dbReference type="GO" id="GO:0005634">
    <property type="term" value="C:nucleus"/>
    <property type="evidence" value="ECO:0007669"/>
    <property type="project" value="TreeGrafter"/>
</dbReference>
<dbReference type="AlphaFoldDB" id="A0A8C9SGK7"/>
<evidence type="ECO:0000256" key="2">
    <source>
        <dbReference type="SAM" id="SignalP"/>
    </source>
</evidence>
<dbReference type="InterPro" id="IPR056380">
    <property type="entry name" value="Znf_C2H2_ASCIZ_4th"/>
</dbReference>
<dbReference type="Proteomes" id="UP000694397">
    <property type="component" value="Chromosome 7"/>
</dbReference>
<evidence type="ECO:0000313" key="4">
    <source>
        <dbReference type="Ensembl" id="ENSSFOP00015030996.2"/>
    </source>
</evidence>
<dbReference type="InterPro" id="IPR056545">
    <property type="entry name" value="C2H2_ASCIZ_1st_2nd"/>
</dbReference>
<gene>
    <name evidence="4" type="primary">ATMIN</name>
</gene>
<dbReference type="OrthoDB" id="6354171at2759"/>
<feature type="domain" description="C2H2-type" evidence="3">
    <location>
        <begin position="86"/>
        <end position="109"/>
    </location>
</feature>
<dbReference type="InterPro" id="IPR056381">
    <property type="entry name" value="Znf_C2HC_ASCIZ_3rd"/>
</dbReference>
<evidence type="ECO:0000256" key="1">
    <source>
        <dbReference type="SAM" id="MobiDB-lite"/>
    </source>
</evidence>
<accession>A0A8C9SGK7</accession>
<dbReference type="GeneTree" id="ENSGT00390000013091"/>
<evidence type="ECO:0000313" key="5">
    <source>
        <dbReference type="Proteomes" id="UP000694397"/>
    </source>
</evidence>
<feature type="compositionally biased region" description="Polar residues" evidence="1">
    <location>
        <begin position="636"/>
        <end position="653"/>
    </location>
</feature>
<reference evidence="4" key="3">
    <citation type="submission" date="2025-09" db="UniProtKB">
        <authorList>
            <consortium name="Ensembl"/>
        </authorList>
    </citation>
    <scope>IDENTIFICATION</scope>
</reference>
<organism evidence="4 5">
    <name type="scientific">Scleropages formosus</name>
    <name type="common">Asian bonytongue</name>
    <name type="synonym">Osteoglossum formosum</name>
    <dbReference type="NCBI Taxonomy" id="113540"/>
    <lineage>
        <taxon>Eukaryota</taxon>
        <taxon>Metazoa</taxon>
        <taxon>Chordata</taxon>
        <taxon>Craniata</taxon>
        <taxon>Vertebrata</taxon>
        <taxon>Euteleostomi</taxon>
        <taxon>Actinopterygii</taxon>
        <taxon>Neopterygii</taxon>
        <taxon>Teleostei</taxon>
        <taxon>Osteoglossocephala</taxon>
        <taxon>Osteoglossomorpha</taxon>
        <taxon>Osteoglossiformes</taxon>
        <taxon>Osteoglossidae</taxon>
        <taxon>Scleropages</taxon>
    </lineage>
</organism>
<dbReference type="Gene3D" id="3.30.160.60">
    <property type="entry name" value="Classic Zinc Finger"/>
    <property type="match status" value="1"/>
</dbReference>
<dbReference type="Pfam" id="PF24761">
    <property type="entry name" value="C2H2_ASCIZ_4th"/>
    <property type="match status" value="1"/>
</dbReference>
<protein>
    <submittedName>
        <fullName evidence="4">ATM interactor</fullName>
    </submittedName>
</protein>
<dbReference type="PANTHER" id="PTHR46664">
    <property type="entry name" value="ATM INTERACTOR"/>
    <property type="match status" value="1"/>
</dbReference>
<dbReference type="Pfam" id="PF24757">
    <property type="entry name" value="C2H2_ASCIZ"/>
    <property type="match status" value="2"/>
</dbReference>
<dbReference type="GO" id="GO:0045944">
    <property type="term" value="P:positive regulation of transcription by RNA polymerase II"/>
    <property type="evidence" value="ECO:0007669"/>
    <property type="project" value="InterPro"/>
</dbReference>
<dbReference type="GO" id="GO:0000976">
    <property type="term" value="F:transcription cis-regulatory region binding"/>
    <property type="evidence" value="ECO:0007669"/>
    <property type="project" value="InterPro"/>
</dbReference>
<reference evidence="4 5" key="1">
    <citation type="submission" date="2019-04" db="EMBL/GenBank/DDBJ databases">
        <authorList>
            <consortium name="Wellcome Sanger Institute Data Sharing"/>
        </authorList>
    </citation>
    <scope>NUCLEOTIDE SEQUENCE [LARGE SCALE GENOMIC DNA]</scope>
</reference>
<name>A0A8C9SGK7_SCLFO</name>
<dbReference type="PANTHER" id="PTHR46664:SF1">
    <property type="entry name" value="ATM INTERACTOR"/>
    <property type="match status" value="1"/>
</dbReference>
<reference evidence="4" key="2">
    <citation type="submission" date="2025-08" db="UniProtKB">
        <authorList>
            <consortium name="Ensembl"/>
        </authorList>
    </citation>
    <scope>IDENTIFICATION</scope>
</reference>
<dbReference type="SMART" id="SM00355">
    <property type="entry name" value="ZnF_C2H2"/>
    <property type="match status" value="4"/>
</dbReference>
<dbReference type="GO" id="GO:0000981">
    <property type="term" value="F:DNA-binding transcription factor activity, RNA polymerase II-specific"/>
    <property type="evidence" value="ECO:0007669"/>
    <property type="project" value="TreeGrafter"/>
</dbReference>
<proteinExistence type="predicted"/>
<keyword evidence="2" id="KW-0732">Signal</keyword>
<dbReference type="InterPro" id="IPR055303">
    <property type="entry name" value="ATMIN"/>
</dbReference>
<sequence>MCVSLCLSSLTACVDALPPPPTPLECLDDSRNMALSAPGARGAHRSCRSTVSAVRHEGGGERPSQAGQMVTPSIAELSSVRTNILCTVEGCAKVLPNSPALRMHLVKSHGLKEGLVNATLGKDGGASRKRYCCPVEGCPRGSDRPFSQFSLVKQHFMKMHVEKKHRCTKCGNCYSTEGDLKRHSNDCGKVYRCDCGCPYASRAALLSHSYRTGHEVPVELRCLPVKKRKMEGSPSGSHIAPRKENYSMNVEKDCCEKTVSGDELRSSDLGRWNQTSSLTKNLHKLLLPKPDFALINIPMMQFAQVPVLFALPENRIPQPTVTGPNHHGSLAFGVQLFPQPMGTVPAVLGMKTKDAGDITSSKSDLHSLSFNLQVSVEGSAPNSSFTCDVGPRSRSTTGNSQMGMFVFEGLWPTSSSELSVSSSSHTDIGISTPVLLPIGVNSQTFFSESKTVCSTAVQTDASCHWYFSSCSVSRETKTDVSVGVSEGETEMDTFLGKDFLSVSTQTSFEEKLLEPVPVEDVPSNSGLNCSKSLEMMGFRAQNGGIHPSLLADSEAQSMTVFSELENILCENVAGSALETHSILPDAPVSSDAGRNTAIEFDIEEFFSCATIQTHTDTNDLCPLILDIPLESLNTETQTDGLFPESPSQTLSSKAHSDPLGLETFDTQTQTDLNFLLDINNHSSLFLKETGFSVSTETFDSETQTDAALSSQPRAPVSPFHLSNTHMQTAASSADGPPAPLDCPHQLHCFLTSS</sequence>
<dbReference type="Pfam" id="PF24759">
    <property type="entry name" value="C2HC_ASCIZ"/>
    <property type="match status" value="1"/>
</dbReference>
<feature type="chain" id="PRO_5034461209" evidence="2">
    <location>
        <begin position="17"/>
        <end position="753"/>
    </location>
</feature>
<keyword evidence="5" id="KW-1185">Reference proteome</keyword>
<dbReference type="PROSITE" id="PS00028">
    <property type="entry name" value="ZINC_FINGER_C2H2_1"/>
    <property type="match status" value="1"/>
</dbReference>
<dbReference type="InterPro" id="IPR013087">
    <property type="entry name" value="Znf_C2H2_type"/>
</dbReference>
<dbReference type="Ensembl" id="ENSSFOT00015031345.2">
    <property type="protein sequence ID" value="ENSSFOP00015030996.2"/>
    <property type="gene ID" value="ENSSFOG00015019871.2"/>
</dbReference>